<gene>
    <name evidence="3" type="ORF">PMO1_13</name>
</gene>
<dbReference type="PANTHER" id="PTHR45138">
    <property type="entry name" value="REGULATORY COMPONENTS OF SENSORY TRANSDUCTION SYSTEM"/>
    <property type="match status" value="1"/>
</dbReference>
<evidence type="ECO:0000313" key="3">
    <source>
        <dbReference type="EMBL" id="CAI4093965.1"/>
    </source>
</evidence>
<dbReference type="SUPFAM" id="SSF55073">
    <property type="entry name" value="Nucleotide cyclase"/>
    <property type="match status" value="1"/>
</dbReference>
<keyword evidence="1" id="KW-0812">Transmembrane</keyword>
<dbReference type="InterPro" id="IPR043128">
    <property type="entry name" value="Rev_trsase/Diguanyl_cyclase"/>
</dbReference>
<reference evidence="3" key="1">
    <citation type="submission" date="2023-02" db="EMBL/GenBank/DDBJ databases">
        <authorList>
            <person name="Lossouarn J."/>
            <person name="Nesbo L C."/>
            <person name="Geslin C."/>
        </authorList>
    </citation>
    <scope>NUCLEOTIDE SEQUENCE</scope>
    <source>
        <strain evidence="3">Type strain: Marinitoga okinawensis TFS10-5</strain>
        <plasmid evidence="3">pMO1</plasmid>
    </source>
</reference>
<dbReference type="GO" id="GO:0043709">
    <property type="term" value="P:cell adhesion involved in single-species biofilm formation"/>
    <property type="evidence" value="ECO:0007669"/>
    <property type="project" value="TreeGrafter"/>
</dbReference>
<organism evidence="3">
    <name type="scientific">Marinitoga okinawensis</name>
    <dbReference type="NCBI Taxonomy" id="389480"/>
    <lineage>
        <taxon>Bacteria</taxon>
        <taxon>Thermotogati</taxon>
        <taxon>Thermotogota</taxon>
        <taxon>Thermotogae</taxon>
        <taxon>Petrotogales</taxon>
        <taxon>Petrotogaceae</taxon>
        <taxon>Marinitoga</taxon>
    </lineage>
</organism>
<feature type="transmembrane region" description="Helical" evidence="1">
    <location>
        <begin position="167"/>
        <end position="190"/>
    </location>
</feature>
<keyword evidence="1" id="KW-1133">Transmembrane helix</keyword>
<dbReference type="EMBL" id="OX370180">
    <property type="protein sequence ID" value="CAI4093965.1"/>
    <property type="molecule type" value="Genomic_DNA"/>
</dbReference>
<geneLocation type="plasmid" evidence="3">
    <name>pMO1</name>
</geneLocation>
<proteinExistence type="predicted"/>
<keyword evidence="1" id="KW-0472">Membrane</keyword>
<dbReference type="GO" id="GO:0005886">
    <property type="term" value="C:plasma membrane"/>
    <property type="evidence" value="ECO:0007669"/>
    <property type="project" value="TreeGrafter"/>
</dbReference>
<dbReference type="GO" id="GO:1902201">
    <property type="term" value="P:negative regulation of bacterial-type flagellum-dependent cell motility"/>
    <property type="evidence" value="ECO:0007669"/>
    <property type="project" value="TreeGrafter"/>
</dbReference>
<dbReference type="Gene3D" id="3.30.70.270">
    <property type="match status" value="1"/>
</dbReference>
<name>A0A9C7LLW9_9BACT</name>
<feature type="transmembrane region" description="Helical" evidence="1">
    <location>
        <begin position="324"/>
        <end position="343"/>
    </location>
</feature>
<evidence type="ECO:0000256" key="1">
    <source>
        <dbReference type="SAM" id="Phobius"/>
    </source>
</evidence>
<dbReference type="AlphaFoldDB" id="A0A9C7LLW9"/>
<dbReference type="CDD" id="cd01949">
    <property type="entry name" value="GGDEF"/>
    <property type="match status" value="1"/>
</dbReference>
<dbReference type="Pfam" id="PF00990">
    <property type="entry name" value="GGDEF"/>
    <property type="match status" value="1"/>
</dbReference>
<dbReference type="SMART" id="SM00267">
    <property type="entry name" value="GGDEF"/>
    <property type="match status" value="1"/>
</dbReference>
<feature type="transmembrane region" description="Helical" evidence="1">
    <location>
        <begin position="202"/>
        <end position="221"/>
    </location>
</feature>
<dbReference type="InterPro" id="IPR029787">
    <property type="entry name" value="Nucleotide_cyclase"/>
</dbReference>
<feature type="transmembrane region" description="Helical" evidence="1">
    <location>
        <begin position="12"/>
        <end position="34"/>
    </location>
</feature>
<dbReference type="Proteomes" id="UP001161562">
    <property type="component" value="Plasmid pMO1"/>
</dbReference>
<feature type="transmembrane region" description="Helical" evidence="1">
    <location>
        <begin position="241"/>
        <end position="259"/>
    </location>
</feature>
<evidence type="ECO:0000259" key="2">
    <source>
        <dbReference type="PROSITE" id="PS50887"/>
    </source>
</evidence>
<dbReference type="GO" id="GO:0052621">
    <property type="term" value="F:diguanylate cyclase activity"/>
    <property type="evidence" value="ECO:0007669"/>
    <property type="project" value="TreeGrafter"/>
</dbReference>
<dbReference type="InterPro" id="IPR000160">
    <property type="entry name" value="GGDEF_dom"/>
</dbReference>
<feature type="transmembrane region" description="Helical" evidence="1">
    <location>
        <begin position="349"/>
        <end position="365"/>
    </location>
</feature>
<dbReference type="PROSITE" id="PS50887">
    <property type="entry name" value="GGDEF"/>
    <property type="match status" value="1"/>
</dbReference>
<dbReference type="InterPro" id="IPR050469">
    <property type="entry name" value="Diguanylate_Cyclase"/>
</dbReference>
<protein>
    <submittedName>
        <fullName evidence="3">GGDEF domain-containing diguanylate cyclase</fullName>
    </submittedName>
</protein>
<dbReference type="NCBIfam" id="TIGR00254">
    <property type="entry name" value="GGDEF"/>
    <property type="match status" value="1"/>
</dbReference>
<dbReference type="PANTHER" id="PTHR45138:SF9">
    <property type="entry name" value="DIGUANYLATE CYCLASE DGCM-RELATED"/>
    <property type="match status" value="1"/>
</dbReference>
<feature type="transmembrane region" description="Helical" evidence="1">
    <location>
        <begin position="295"/>
        <end position="312"/>
    </location>
</feature>
<feature type="transmembrane region" description="Helical" evidence="1">
    <location>
        <begin position="271"/>
        <end position="289"/>
    </location>
</feature>
<keyword evidence="3" id="KW-0614">Plasmid</keyword>
<accession>A0A9C7LLW9</accession>
<sequence length="535" mass="62188">MWIKNLSKYNFIILYYLMVILFFILLIMAMKYAVSAKGYKINNLTMIHNIKGNTKIEQITVPYYKILKSPDTAIFIAKIKNFNLKNNVYYLYLPQIDGSYLAVYSNGRLIGSYGFSKSRSGNFWYQPFLFQLPSDTNEIKIELSGVYNIGIDIVPTIISENEKSKYIILYFLTGVFLYSGIGIILILSLFTSLLWKNLNENLNNINICYSLSALFAAIWMFDLVPFQTMGSYTTMFIMRKIFVSSSYLSFAFFICATSRELITKNNKIKKMMFWINIIGALALLLTPNFYIFELFIRKISILLFINVLYLSILTIKNNLPIQGLFILFTSLAILYDSLILIFLFNEKIISPYGIVVLFFGIINKIKNRYNNLINKLSLAHKKIMIDPLTGAYTRGFLSEIRITKDDSIVFIDLNNFKEINDNYGHDVGDDILKTLVNVLKTNLRKSDYIIRMGGDEFLLILKGCPVEKAEEIMKISREKFKFSHNIRPDFSYGISPFISDFDKTLINADKLMYEMKRKVKQQNNFDFNLHREKEQ</sequence>
<feature type="domain" description="GGDEF" evidence="2">
    <location>
        <begin position="404"/>
        <end position="530"/>
    </location>
</feature>